<name>A0A5J5BF91_9ASTE</name>
<dbReference type="Proteomes" id="UP000325577">
    <property type="component" value="Linkage Group LG13"/>
</dbReference>
<keyword evidence="1" id="KW-0677">Repeat</keyword>
<feature type="domain" description="DC1" evidence="3">
    <location>
        <begin position="76"/>
        <end position="124"/>
    </location>
</feature>
<protein>
    <recommendedName>
        <fullName evidence="3">DC1 domain-containing protein</fullName>
    </recommendedName>
</protein>
<evidence type="ECO:0000259" key="3">
    <source>
        <dbReference type="Pfam" id="PF03107"/>
    </source>
</evidence>
<evidence type="ECO:0000256" key="1">
    <source>
        <dbReference type="ARBA" id="ARBA00022737"/>
    </source>
</evidence>
<dbReference type="Pfam" id="PF03107">
    <property type="entry name" value="C1_2"/>
    <property type="match status" value="3"/>
</dbReference>
<dbReference type="OrthoDB" id="1877533at2759"/>
<dbReference type="InterPro" id="IPR046349">
    <property type="entry name" value="C1-like_sf"/>
</dbReference>
<organism evidence="4 5">
    <name type="scientific">Nyssa sinensis</name>
    <dbReference type="NCBI Taxonomy" id="561372"/>
    <lineage>
        <taxon>Eukaryota</taxon>
        <taxon>Viridiplantae</taxon>
        <taxon>Streptophyta</taxon>
        <taxon>Embryophyta</taxon>
        <taxon>Tracheophyta</taxon>
        <taxon>Spermatophyta</taxon>
        <taxon>Magnoliopsida</taxon>
        <taxon>eudicotyledons</taxon>
        <taxon>Gunneridae</taxon>
        <taxon>Pentapetalae</taxon>
        <taxon>asterids</taxon>
        <taxon>Cornales</taxon>
        <taxon>Nyssaceae</taxon>
        <taxon>Nyssa</taxon>
    </lineage>
</organism>
<evidence type="ECO:0000313" key="5">
    <source>
        <dbReference type="Proteomes" id="UP000325577"/>
    </source>
</evidence>
<keyword evidence="5" id="KW-1185">Reference proteome</keyword>
<gene>
    <name evidence="4" type="ORF">F0562_025367</name>
</gene>
<dbReference type="SUPFAM" id="SSF57889">
    <property type="entry name" value="Cysteine-rich domain"/>
    <property type="match status" value="2"/>
</dbReference>
<feature type="domain" description="DC1" evidence="3">
    <location>
        <begin position="18"/>
        <end position="66"/>
    </location>
</feature>
<proteinExistence type="predicted"/>
<reference evidence="4 5" key="1">
    <citation type="submission" date="2019-09" db="EMBL/GenBank/DDBJ databases">
        <title>A chromosome-level genome assembly of the Chinese tupelo Nyssa sinensis.</title>
        <authorList>
            <person name="Yang X."/>
            <person name="Kang M."/>
            <person name="Yang Y."/>
            <person name="Xiong H."/>
            <person name="Wang M."/>
            <person name="Zhang Z."/>
            <person name="Wang Z."/>
            <person name="Wu H."/>
            <person name="Ma T."/>
            <person name="Liu J."/>
            <person name="Xi Z."/>
        </authorList>
    </citation>
    <scope>NUCLEOTIDE SEQUENCE [LARGE SCALE GENOMIC DNA]</scope>
    <source>
        <strain evidence="4">J267</strain>
        <tissue evidence="4">Leaf</tissue>
    </source>
</reference>
<accession>A0A5J5BF91</accession>
<feature type="region of interest" description="Disordered" evidence="2">
    <location>
        <begin position="273"/>
        <end position="307"/>
    </location>
</feature>
<evidence type="ECO:0000256" key="2">
    <source>
        <dbReference type="SAM" id="MobiDB-lite"/>
    </source>
</evidence>
<dbReference type="AlphaFoldDB" id="A0A5J5BF91"/>
<dbReference type="PANTHER" id="PTHR46288">
    <property type="entry name" value="PHORBOL-ESTER/DAG-TYPE DOMAIN-CONTAINING PROTEIN"/>
    <property type="match status" value="1"/>
</dbReference>
<dbReference type="PANTHER" id="PTHR46288:SF80">
    <property type="entry name" value="CYSTEINE_HISTIDINE-RICH C1 DOMAIN FAMILY PROTEIN"/>
    <property type="match status" value="1"/>
</dbReference>
<dbReference type="EMBL" id="CM018036">
    <property type="protein sequence ID" value="KAA8541404.1"/>
    <property type="molecule type" value="Genomic_DNA"/>
</dbReference>
<sequence length="307" mass="33526">MRTEMGKLNHDPYIQHLSHPHQLELCNHDLNLQAQPQPPCCSGCKLRPYGYMYTCRPCNFTLHLSCNQMPQLISHPSHPNHNLTLLPISAYPGGLFNCDACNRRGNGFSYHCNQCDFDLHIVCASKPLSISHQLHPAHPLKLTFNPPYGTKGFSCDICCKIGTRQWLYRCSECEFDAHLECCSTVVSNSRPSVQLQNHYSFPGATHHQFQAPIAASHGSGPVPQNYYMHSSSTGFQQSHQLSGNALMGVAVQGFVDGAAQQVVQSIMGGGDGGYSGSDTSGGDSSSTSILGVGSSFLTNPRSEMKRP</sequence>
<dbReference type="InterPro" id="IPR004146">
    <property type="entry name" value="DC1"/>
</dbReference>
<feature type="domain" description="DC1" evidence="3">
    <location>
        <begin position="134"/>
        <end position="181"/>
    </location>
</feature>
<evidence type="ECO:0000313" key="4">
    <source>
        <dbReference type="EMBL" id="KAA8541404.1"/>
    </source>
</evidence>
<feature type="compositionally biased region" description="Low complexity" evidence="2">
    <location>
        <begin position="276"/>
        <end position="295"/>
    </location>
</feature>